<keyword evidence="3" id="KW-1185">Reference proteome</keyword>
<evidence type="ECO:0000256" key="1">
    <source>
        <dbReference type="SAM" id="MobiDB-lite"/>
    </source>
</evidence>
<dbReference type="EMBL" id="JARBJD010000040">
    <property type="protein sequence ID" value="KAK2958118.1"/>
    <property type="molecule type" value="Genomic_DNA"/>
</dbReference>
<reference evidence="2 3" key="1">
    <citation type="journal article" date="2022" name="bioRxiv">
        <title>Genomics of Preaxostyla Flagellates Illuminates Evolutionary Transitions and the Path Towards Mitochondrial Loss.</title>
        <authorList>
            <person name="Novak L.V.F."/>
            <person name="Treitli S.C."/>
            <person name="Pyrih J."/>
            <person name="Halakuc P."/>
            <person name="Pipaliya S.V."/>
            <person name="Vacek V."/>
            <person name="Brzon O."/>
            <person name="Soukal P."/>
            <person name="Eme L."/>
            <person name="Dacks J.B."/>
            <person name="Karnkowska A."/>
            <person name="Elias M."/>
            <person name="Hampl V."/>
        </authorList>
    </citation>
    <scope>NUCLEOTIDE SEQUENCE [LARGE SCALE GENOMIC DNA]</scope>
    <source>
        <strain evidence="2">NAU3</strain>
        <tissue evidence="2">Gut</tissue>
    </source>
</reference>
<accession>A0ABQ9Y339</accession>
<feature type="compositionally biased region" description="Basic and acidic residues" evidence="1">
    <location>
        <begin position="8"/>
        <end position="23"/>
    </location>
</feature>
<feature type="compositionally biased region" description="Low complexity" evidence="1">
    <location>
        <begin position="131"/>
        <end position="166"/>
    </location>
</feature>
<proteinExistence type="predicted"/>
<feature type="region of interest" description="Disordered" evidence="1">
    <location>
        <begin position="1"/>
        <end position="53"/>
    </location>
</feature>
<organism evidence="2 3">
    <name type="scientific">Blattamonas nauphoetae</name>
    <dbReference type="NCBI Taxonomy" id="2049346"/>
    <lineage>
        <taxon>Eukaryota</taxon>
        <taxon>Metamonada</taxon>
        <taxon>Preaxostyla</taxon>
        <taxon>Oxymonadida</taxon>
        <taxon>Blattamonas</taxon>
    </lineage>
</organism>
<comment type="caution">
    <text evidence="2">The sequence shown here is derived from an EMBL/GenBank/DDBJ whole genome shotgun (WGS) entry which is preliminary data.</text>
</comment>
<sequence length="166" mass="17964">MAPSQVRFDNEQVSKEERTKGVELNESGGSARFTSENDPPPTDTSPPVLAIDDDTHTSVICTVPFFTNNSFPSTDTPLKSDNDENRPTPPSPFTQIRVVLIIDDESPPQLNTIECNTSSELTHDNPSDEQSTPTTTDIPSISTCSPLSTTSPPDPTTDSTELPTFP</sequence>
<protein>
    <submittedName>
        <fullName evidence="2">Uncharacterized protein</fullName>
    </submittedName>
</protein>
<feature type="region of interest" description="Disordered" evidence="1">
    <location>
        <begin position="65"/>
        <end position="166"/>
    </location>
</feature>
<evidence type="ECO:0000313" key="2">
    <source>
        <dbReference type="EMBL" id="KAK2958118.1"/>
    </source>
</evidence>
<feature type="compositionally biased region" description="Polar residues" evidence="1">
    <location>
        <begin position="108"/>
        <end position="120"/>
    </location>
</feature>
<evidence type="ECO:0000313" key="3">
    <source>
        <dbReference type="Proteomes" id="UP001281761"/>
    </source>
</evidence>
<name>A0ABQ9Y339_9EUKA</name>
<dbReference type="Proteomes" id="UP001281761">
    <property type="component" value="Unassembled WGS sequence"/>
</dbReference>
<gene>
    <name evidence="2" type="ORF">BLNAU_6822</name>
</gene>
<feature type="compositionally biased region" description="Polar residues" evidence="1">
    <location>
        <begin position="65"/>
        <end position="77"/>
    </location>
</feature>